<feature type="coiled-coil region" evidence="1">
    <location>
        <begin position="149"/>
        <end position="187"/>
    </location>
</feature>
<evidence type="ECO:0000313" key="3">
    <source>
        <dbReference type="EMBL" id="KAF9586630.1"/>
    </source>
</evidence>
<feature type="compositionally biased region" description="Basic and acidic residues" evidence="2">
    <location>
        <begin position="1"/>
        <end position="13"/>
    </location>
</feature>
<evidence type="ECO:0000256" key="2">
    <source>
        <dbReference type="SAM" id="MobiDB-lite"/>
    </source>
</evidence>
<feature type="coiled-coil region" evidence="1">
    <location>
        <begin position="830"/>
        <end position="905"/>
    </location>
</feature>
<accession>A0A9P6KJ97</accession>
<keyword evidence="4" id="KW-1185">Reference proteome</keyword>
<dbReference type="Gene3D" id="1.10.287.1490">
    <property type="match status" value="1"/>
</dbReference>
<dbReference type="EMBL" id="JAABOA010000012">
    <property type="protein sequence ID" value="KAF9586630.1"/>
    <property type="molecule type" value="Genomic_DNA"/>
</dbReference>
<protein>
    <submittedName>
        <fullName evidence="3">Uncharacterized protein</fullName>
    </submittedName>
</protein>
<evidence type="ECO:0000256" key="1">
    <source>
        <dbReference type="SAM" id="Coils"/>
    </source>
</evidence>
<feature type="region of interest" description="Disordered" evidence="2">
    <location>
        <begin position="114"/>
        <end position="137"/>
    </location>
</feature>
<dbReference type="OrthoDB" id="419631at2759"/>
<feature type="coiled-coil region" evidence="1">
    <location>
        <begin position="934"/>
        <end position="961"/>
    </location>
</feature>
<feature type="region of interest" description="Disordered" evidence="2">
    <location>
        <begin position="1"/>
        <end position="27"/>
    </location>
</feature>
<proteinExistence type="predicted"/>
<feature type="coiled-coil region" evidence="1">
    <location>
        <begin position="570"/>
        <end position="713"/>
    </location>
</feature>
<feature type="coiled-coil region" evidence="1">
    <location>
        <begin position="996"/>
        <end position="1023"/>
    </location>
</feature>
<dbReference type="AlphaFoldDB" id="A0A9P6KJ97"/>
<name>A0A9P6KJ97_9FUNG</name>
<sequence>MFTRSERFADKVEVTPGPNHYDVKNANDDSHKRFGFLNKTKRFSDAAKSKSTSSLVSVSASGAADSDLNEVLLSTKLSELPPPPKSIYEHNSLSASLPSLVIGRDRSQCTSETASIHSNGSTTPEHGANARRPAGIRSKSTDKIGQAFIANSNKAEERLRRELTDLSERFEKLRQLHQRDLDAANEKYKKGELLYQSVVKEKSSILTQLTTKESEIADLNAKHNVLKSTLEKSERAATASSEKLAKTAQLQKRIDEMERIQSRHKQALEDQEVVTKELRQKLDHERQQLQQQLSDQKASLDAEAVRVKDAHQSAIEKLRFDLKKAQNDVEYWKRRVEALERRIRELEEELAAERRKVEELRKTMRDEIQRLQGLLNAASKRIQDLEKELEGETVASRAAKVQLQGENDRLEARLQEALSELNTLTTRQQAAEKLLEDQRRRHADAVDTMVRQYDDQKAHIQKERQDHLKAKQELEHKVTSLITELAQNRDELLRIQAERTRILDKENQSQIALEELSKEMGRMEDMHRISQEALRQQQESWIAKYETLQSDSLSQKLSSEAALTNLKTALESKSEEHSQALNTIQAVQAELSAIEIQYKEVASINLEQKRQAEEALLAIARLEGERLSQAEKVENMNEANVALTAKIRAKESSVASLESEIEFIRKEKAEDDVSALYRIQELETQLVDKSKSVEALQEEEQRWERERDKFLEDMFSQSSKLDMLEKRLEQTTEAQGIESKVSAGRIKGLEDRCHRMEKVFQDLFKASGASMPSDTSREDRELWQEQAATVLQMLMHNQTMRTEFMKEREELERVSSFAPTALQDQKSVTNSNLQDKIAELEDLIRQLRAQVEFLEAENIGKVAIIKALQDEYEYQERLIRDLSKNEDAAKEVTRLEEEIRVLTNHTREMDGWVKQVQEDVAKYKAAYIKADTTREETLLDMARLHEELAESERARVEVEHQLQLEVSMLIKKHDLTGNELSRLSKMSIDSAQSQGLKQKVKQIAQLKEENLTLKKKNLSLSNTRDSLRLKYLHVERELEAYKAVTSATTGTSTPYLSGFHLNEARRGVNSCTGLSGASTPLVAGGAGTGGYSGSSTIHSHQPTNGVDGSTSQLLSTSDQLKIVSGKLHDIRVNDYTSQENCRRDCCESTKVNIDDIHNIDANNSINDILYYGNRTIIFFITIYYSIEQLFELEFCGEDFDHEQGRLKCEHNNACKAFAKI</sequence>
<evidence type="ECO:0000313" key="4">
    <source>
        <dbReference type="Proteomes" id="UP000780801"/>
    </source>
</evidence>
<gene>
    <name evidence="3" type="ORF">BGW38_000692</name>
</gene>
<feature type="compositionally biased region" description="Polar residues" evidence="2">
    <location>
        <begin position="114"/>
        <end position="124"/>
    </location>
</feature>
<dbReference type="Proteomes" id="UP000780801">
    <property type="component" value="Unassembled WGS sequence"/>
</dbReference>
<reference evidence="3" key="1">
    <citation type="journal article" date="2020" name="Fungal Divers.">
        <title>Resolving the Mortierellaceae phylogeny through synthesis of multi-gene phylogenetics and phylogenomics.</title>
        <authorList>
            <person name="Vandepol N."/>
            <person name="Liber J."/>
            <person name="Desiro A."/>
            <person name="Na H."/>
            <person name="Kennedy M."/>
            <person name="Barry K."/>
            <person name="Grigoriev I.V."/>
            <person name="Miller A.N."/>
            <person name="O'Donnell K."/>
            <person name="Stajich J.E."/>
            <person name="Bonito G."/>
        </authorList>
    </citation>
    <scope>NUCLEOTIDE SEQUENCE</scope>
    <source>
        <strain evidence="3">KOD1015</strain>
    </source>
</reference>
<organism evidence="3 4">
    <name type="scientific">Lunasporangiospora selenospora</name>
    <dbReference type="NCBI Taxonomy" id="979761"/>
    <lineage>
        <taxon>Eukaryota</taxon>
        <taxon>Fungi</taxon>
        <taxon>Fungi incertae sedis</taxon>
        <taxon>Mucoromycota</taxon>
        <taxon>Mortierellomycotina</taxon>
        <taxon>Mortierellomycetes</taxon>
        <taxon>Mortierellales</taxon>
        <taxon>Mortierellaceae</taxon>
        <taxon>Lunasporangiospora</taxon>
    </lineage>
</organism>
<comment type="caution">
    <text evidence="3">The sequence shown here is derived from an EMBL/GenBank/DDBJ whole genome shotgun (WGS) entry which is preliminary data.</text>
</comment>
<keyword evidence="1" id="KW-0175">Coiled coil</keyword>
<feature type="coiled-coil region" evidence="1">
    <location>
        <begin position="268"/>
        <end position="491"/>
    </location>
</feature>